<evidence type="ECO:0000256" key="1">
    <source>
        <dbReference type="SAM" id="SignalP"/>
    </source>
</evidence>
<feature type="signal peptide" evidence="1">
    <location>
        <begin position="1"/>
        <end position="22"/>
    </location>
</feature>
<dbReference type="AlphaFoldDB" id="A0A4Y2AU84"/>
<dbReference type="Proteomes" id="UP000499080">
    <property type="component" value="Unassembled WGS sequence"/>
</dbReference>
<organism evidence="2 3">
    <name type="scientific">Araneus ventricosus</name>
    <name type="common">Orbweaver spider</name>
    <name type="synonym">Epeira ventricosa</name>
    <dbReference type="NCBI Taxonomy" id="182803"/>
    <lineage>
        <taxon>Eukaryota</taxon>
        <taxon>Metazoa</taxon>
        <taxon>Ecdysozoa</taxon>
        <taxon>Arthropoda</taxon>
        <taxon>Chelicerata</taxon>
        <taxon>Arachnida</taxon>
        <taxon>Araneae</taxon>
        <taxon>Araneomorphae</taxon>
        <taxon>Entelegynae</taxon>
        <taxon>Araneoidea</taxon>
        <taxon>Araneidae</taxon>
        <taxon>Araneus</taxon>
    </lineage>
</organism>
<sequence>MSRTWTWFCAGTILWFLIANEALNKFGVDTEVKVQAFADNFVAIIGSTASYHFSQIGTSALAKLEKWAEDFSLSFSHEKSRFTMFKHRKNITHISKIKLLSKRTQYTKELKYLGLTFDPNFSWMPHLHKFKEKITKLQQTIYRIARATWGLKPEVIKEIYLRVIERIIFYGKEIWYKENVAVREKLFQIQRTGLLAIAKTYKTVSTLALNLLTVFSPFDNKSKKRTKFGNNSKILKI</sequence>
<dbReference type="OrthoDB" id="6515318at2759"/>
<dbReference type="EMBL" id="BGPR01000030">
    <property type="protein sequence ID" value="GBL82819.1"/>
    <property type="molecule type" value="Genomic_DNA"/>
</dbReference>
<proteinExistence type="predicted"/>
<reference evidence="2 3" key="1">
    <citation type="journal article" date="2019" name="Sci. Rep.">
        <title>Orb-weaving spider Araneus ventricosus genome elucidates the spidroin gene catalogue.</title>
        <authorList>
            <person name="Kono N."/>
            <person name="Nakamura H."/>
            <person name="Ohtoshi R."/>
            <person name="Moran D.A.P."/>
            <person name="Shinohara A."/>
            <person name="Yoshida Y."/>
            <person name="Fujiwara M."/>
            <person name="Mori M."/>
            <person name="Tomita M."/>
            <person name="Arakawa K."/>
        </authorList>
    </citation>
    <scope>NUCLEOTIDE SEQUENCE [LARGE SCALE GENOMIC DNA]</scope>
</reference>
<protein>
    <submittedName>
        <fullName evidence="2">Uncharacterized protein</fullName>
    </submittedName>
</protein>
<comment type="caution">
    <text evidence="2">The sequence shown here is derived from an EMBL/GenBank/DDBJ whole genome shotgun (WGS) entry which is preliminary data.</text>
</comment>
<evidence type="ECO:0000313" key="2">
    <source>
        <dbReference type="EMBL" id="GBL82819.1"/>
    </source>
</evidence>
<name>A0A4Y2AU84_ARAVE</name>
<keyword evidence="3" id="KW-1185">Reference proteome</keyword>
<keyword evidence="1" id="KW-0732">Signal</keyword>
<accession>A0A4Y2AU84</accession>
<gene>
    <name evidence="2" type="primary">R1A1-elementORF2_401</name>
    <name evidence="2" type="ORF">AVEN_106346_1</name>
</gene>
<feature type="chain" id="PRO_5021188012" evidence="1">
    <location>
        <begin position="23"/>
        <end position="237"/>
    </location>
</feature>
<evidence type="ECO:0000313" key="3">
    <source>
        <dbReference type="Proteomes" id="UP000499080"/>
    </source>
</evidence>